<reference evidence="2 3" key="1">
    <citation type="submission" date="2019-08" db="EMBL/GenBank/DDBJ databases">
        <authorList>
            <person name="Peeters C."/>
        </authorList>
    </citation>
    <scope>NUCLEOTIDE SEQUENCE [LARGE SCALE GENOMIC DNA]</scope>
    <source>
        <strain evidence="2 3">LMG 31107</strain>
    </source>
</reference>
<sequence>MANAIARVYVNDIEVGALPADQYDKIVNTVRANRRIYVVQAVNYCSVLWRFLTSSLRRVPILWFVMLVAAEVFAPSSVTNVIAVLRQATPALLNQQLCSLIWTGWLFSMVIHAVYIAFFSYPMGYVNEFEARISRHIRSLLEVPAEGTMMVIVSSAADK</sequence>
<protein>
    <submittedName>
        <fullName evidence="2">Uncharacterized protein</fullName>
    </submittedName>
</protein>
<evidence type="ECO:0000313" key="2">
    <source>
        <dbReference type="EMBL" id="VVE18395.1"/>
    </source>
</evidence>
<feature type="transmembrane region" description="Helical" evidence="1">
    <location>
        <begin position="61"/>
        <end position="85"/>
    </location>
</feature>
<name>A0A5E4W5N2_9BURK</name>
<dbReference type="AlphaFoldDB" id="A0A5E4W5N2"/>
<organism evidence="2 3">
    <name type="scientific">Pandoraea cepalis</name>
    <dbReference type="NCBI Taxonomy" id="2508294"/>
    <lineage>
        <taxon>Bacteria</taxon>
        <taxon>Pseudomonadati</taxon>
        <taxon>Pseudomonadota</taxon>
        <taxon>Betaproteobacteria</taxon>
        <taxon>Burkholderiales</taxon>
        <taxon>Burkholderiaceae</taxon>
        <taxon>Pandoraea</taxon>
    </lineage>
</organism>
<evidence type="ECO:0000313" key="3">
    <source>
        <dbReference type="Proteomes" id="UP000396788"/>
    </source>
</evidence>
<dbReference type="Proteomes" id="UP000396788">
    <property type="component" value="Unassembled WGS sequence"/>
</dbReference>
<accession>A0A5E4W5N2</accession>
<keyword evidence="1" id="KW-0472">Membrane</keyword>
<dbReference type="EMBL" id="CABPRY010000006">
    <property type="protein sequence ID" value="VVE18395.1"/>
    <property type="molecule type" value="Genomic_DNA"/>
</dbReference>
<keyword evidence="1" id="KW-1133">Transmembrane helix</keyword>
<evidence type="ECO:0000256" key="1">
    <source>
        <dbReference type="SAM" id="Phobius"/>
    </source>
</evidence>
<proteinExistence type="predicted"/>
<feature type="transmembrane region" description="Helical" evidence="1">
    <location>
        <begin position="97"/>
        <end position="118"/>
    </location>
</feature>
<gene>
    <name evidence="2" type="ORF">PCE31107_03018</name>
</gene>
<dbReference type="RefSeq" id="WP_150609484.1">
    <property type="nucleotide sequence ID" value="NZ_CABPRY010000006.1"/>
</dbReference>
<keyword evidence="1" id="KW-0812">Transmembrane</keyword>